<dbReference type="Gene3D" id="3.30.1340.30">
    <property type="match status" value="1"/>
</dbReference>
<dbReference type="Gene3D" id="3.10.580.10">
    <property type="entry name" value="CBS-domain"/>
    <property type="match status" value="1"/>
</dbReference>
<dbReference type="PANTHER" id="PTHR43080">
    <property type="entry name" value="CBS DOMAIN-CONTAINING PROTEIN CBSX3, MITOCHONDRIAL"/>
    <property type="match status" value="1"/>
</dbReference>
<dbReference type="InterPro" id="IPR014004">
    <property type="entry name" value="Transpt-assoc_nodulatn_dom_bac"/>
</dbReference>
<evidence type="ECO:0000259" key="3">
    <source>
        <dbReference type="PROSITE" id="PS50914"/>
    </source>
</evidence>
<dbReference type="InterPro" id="IPR017080">
    <property type="entry name" value="UCP036990_CBS_BON"/>
</dbReference>
<sequence length="207" mass="22301">MSHRSVADLMTPHAVVVQRGTPFKEIAHLLDEYDITAVPVLDEDERPVGVVSEADLLRRQIAKLGASTAEGIMTSPVVVARPEWSVVEAARTMEKHKVKRLPVVDDTGRLIGVISRSDLVRLFLRRDRAIQEEVLEEVLTRTLGVSPSAVTVDVADGTVTLTGTVEHTSLAPIAVRLCESVDGVVEVVDRLTCPGDGASTPGQEAPE</sequence>
<evidence type="ECO:0000259" key="4">
    <source>
        <dbReference type="PROSITE" id="PS51371"/>
    </source>
</evidence>
<accession>A0ABZ1FV19</accession>
<feature type="domain" description="CBS" evidence="4">
    <location>
        <begin position="73"/>
        <end position="130"/>
    </location>
</feature>
<name>A0ABZ1FV19_9ACTN</name>
<proteinExistence type="predicted"/>
<dbReference type="PROSITE" id="PS50914">
    <property type="entry name" value="BON"/>
    <property type="match status" value="1"/>
</dbReference>
<dbReference type="EMBL" id="CP109106">
    <property type="protein sequence ID" value="WSB74257.1"/>
    <property type="molecule type" value="Genomic_DNA"/>
</dbReference>
<reference evidence="5 6" key="1">
    <citation type="submission" date="2022-10" db="EMBL/GenBank/DDBJ databases">
        <title>The complete genomes of actinobacterial strains from the NBC collection.</title>
        <authorList>
            <person name="Joergensen T.S."/>
            <person name="Alvarez Arevalo M."/>
            <person name="Sterndorff E.B."/>
            <person name="Faurdal D."/>
            <person name="Vuksanovic O."/>
            <person name="Mourched A.-S."/>
            <person name="Charusanti P."/>
            <person name="Shaw S."/>
            <person name="Blin K."/>
            <person name="Weber T."/>
        </authorList>
    </citation>
    <scope>NUCLEOTIDE SEQUENCE [LARGE SCALE GENOMIC DNA]</scope>
    <source>
        <strain evidence="5 6">NBC 01774</strain>
    </source>
</reference>
<dbReference type="SUPFAM" id="SSF54631">
    <property type="entry name" value="CBS-domain pair"/>
    <property type="match status" value="1"/>
</dbReference>
<evidence type="ECO:0000256" key="1">
    <source>
        <dbReference type="ARBA" id="ARBA00023122"/>
    </source>
</evidence>
<keyword evidence="1 2" id="KW-0129">CBS domain</keyword>
<dbReference type="SMART" id="SM00749">
    <property type="entry name" value="BON"/>
    <property type="match status" value="1"/>
</dbReference>
<organism evidence="5 6">
    <name type="scientific">Streptomyces decoyicus</name>
    <dbReference type="NCBI Taxonomy" id="249567"/>
    <lineage>
        <taxon>Bacteria</taxon>
        <taxon>Bacillati</taxon>
        <taxon>Actinomycetota</taxon>
        <taxon>Actinomycetes</taxon>
        <taxon>Kitasatosporales</taxon>
        <taxon>Streptomycetaceae</taxon>
        <taxon>Streptomyces</taxon>
    </lineage>
</organism>
<evidence type="ECO:0000313" key="5">
    <source>
        <dbReference type="EMBL" id="WSB74257.1"/>
    </source>
</evidence>
<feature type="domain" description="CBS" evidence="4">
    <location>
        <begin position="10"/>
        <end position="67"/>
    </location>
</feature>
<dbReference type="SMART" id="SM00116">
    <property type="entry name" value="CBS"/>
    <property type="match status" value="2"/>
</dbReference>
<dbReference type="InterPro" id="IPR046342">
    <property type="entry name" value="CBS_dom_sf"/>
</dbReference>
<dbReference type="InterPro" id="IPR007055">
    <property type="entry name" value="BON_dom"/>
</dbReference>
<feature type="domain" description="BON" evidence="3">
    <location>
        <begin position="127"/>
        <end position="195"/>
    </location>
</feature>
<dbReference type="RefSeq" id="WP_326623785.1">
    <property type="nucleotide sequence ID" value="NZ_CP109106.1"/>
</dbReference>
<dbReference type="Pfam" id="PF00571">
    <property type="entry name" value="CBS"/>
    <property type="match status" value="2"/>
</dbReference>
<dbReference type="PANTHER" id="PTHR43080:SF29">
    <property type="entry name" value="OS02G0818000 PROTEIN"/>
    <property type="match status" value="1"/>
</dbReference>
<dbReference type="CDD" id="cd04586">
    <property type="entry name" value="CBS_pair_BON_assoc"/>
    <property type="match status" value="1"/>
</dbReference>
<keyword evidence="6" id="KW-1185">Reference proteome</keyword>
<dbReference type="Pfam" id="PF04972">
    <property type="entry name" value="BON"/>
    <property type="match status" value="1"/>
</dbReference>
<dbReference type="InterPro" id="IPR000644">
    <property type="entry name" value="CBS_dom"/>
</dbReference>
<dbReference type="InterPro" id="IPR051257">
    <property type="entry name" value="Diverse_CBS-Domain"/>
</dbReference>
<evidence type="ECO:0000313" key="6">
    <source>
        <dbReference type="Proteomes" id="UP001344251"/>
    </source>
</evidence>
<dbReference type="PROSITE" id="PS51371">
    <property type="entry name" value="CBS"/>
    <property type="match status" value="2"/>
</dbReference>
<evidence type="ECO:0000256" key="2">
    <source>
        <dbReference type="PROSITE-ProRule" id="PRU00703"/>
    </source>
</evidence>
<gene>
    <name evidence="5" type="ORF">OG863_36515</name>
</gene>
<dbReference type="Proteomes" id="UP001344251">
    <property type="component" value="Chromosome"/>
</dbReference>
<dbReference type="PIRSF" id="PIRSF036990">
    <property type="entry name" value="UCP036990_CBS_BON"/>
    <property type="match status" value="1"/>
</dbReference>
<protein>
    <submittedName>
        <fullName evidence="5">CBS domain-containing protein</fullName>
    </submittedName>
</protein>